<keyword evidence="2" id="KW-0540">Nuclease</keyword>
<dbReference type="GO" id="GO:0004527">
    <property type="term" value="F:exonuclease activity"/>
    <property type="evidence" value="ECO:0007669"/>
    <property type="project" value="UniProtKB-KW"/>
</dbReference>
<dbReference type="InterPro" id="IPR013520">
    <property type="entry name" value="Ribonucl_H"/>
</dbReference>
<proteinExistence type="predicted"/>
<accession>A0ABY0P413</accession>
<evidence type="ECO:0000313" key="2">
    <source>
        <dbReference type="EMBL" id="SDH20214.1"/>
    </source>
</evidence>
<protein>
    <submittedName>
        <fullName evidence="2">Exonuclease, DNA polymerase III, epsilon subunit family</fullName>
    </submittedName>
</protein>
<keyword evidence="3" id="KW-1185">Reference proteome</keyword>
<evidence type="ECO:0000259" key="1">
    <source>
        <dbReference type="SMART" id="SM00479"/>
    </source>
</evidence>
<dbReference type="PANTHER" id="PTHR30231">
    <property type="entry name" value="DNA POLYMERASE III SUBUNIT EPSILON"/>
    <property type="match status" value="1"/>
</dbReference>
<dbReference type="RefSeq" id="WP_091860165.1">
    <property type="nucleotide sequence ID" value="NZ_FNBZ01000007.1"/>
</dbReference>
<comment type="caution">
    <text evidence="2">The sequence shown here is derived from an EMBL/GenBank/DDBJ whole genome shotgun (WGS) entry which is preliminary data.</text>
</comment>
<dbReference type="PANTHER" id="PTHR30231:SF41">
    <property type="entry name" value="DNA POLYMERASE III SUBUNIT EPSILON"/>
    <property type="match status" value="1"/>
</dbReference>
<reference evidence="2 3" key="1">
    <citation type="submission" date="2016-10" db="EMBL/GenBank/DDBJ databases">
        <authorList>
            <person name="Varghese N."/>
            <person name="Submissions S."/>
        </authorList>
    </citation>
    <scope>NUCLEOTIDE SEQUENCE [LARGE SCALE GENOMIC DNA]</scope>
    <source>
        <strain evidence="2 3">DSM 26672</strain>
    </source>
</reference>
<dbReference type="EMBL" id="FNBZ01000007">
    <property type="protein sequence ID" value="SDH20214.1"/>
    <property type="molecule type" value="Genomic_DNA"/>
</dbReference>
<dbReference type="SMART" id="SM00479">
    <property type="entry name" value="EXOIII"/>
    <property type="match status" value="1"/>
</dbReference>
<name>A0ABY0P413_9HYPH</name>
<organism evidence="2 3">
    <name type="scientific">Bosea robiniae</name>
    <dbReference type="NCBI Taxonomy" id="1036780"/>
    <lineage>
        <taxon>Bacteria</taxon>
        <taxon>Pseudomonadati</taxon>
        <taxon>Pseudomonadota</taxon>
        <taxon>Alphaproteobacteria</taxon>
        <taxon>Hyphomicrobiales</taxon>
        <taxon>Boseaceae</taxon>
        <taxon>Bosea</taxon>
    </lineage>
</organism>
<dbReference type="InterPro" id="IPR012337">
    <property type="entry name" value="RNaseH-like_sf"/>
</dbReference>
<feature type="domain" description="Exonuclease" evidence="1">
    <location>
        <begin position="109"/>
        <end position="283"/>
    </location>
</feature>
<dbReference type="SUPFAM" id="SSF53098">
    <property type="entry name" value="Ribonuclease H-like"/>
    <property type="match status" value="1"/>
</dbReference>
<keyword evidence="2" id="KW-0378">Hydrolase</keyword>
<dbReference type="Proteomes" id="UP000199468">
    <property type="component" value="Unassembled WGS sequence"/>
</dbReference>
<dbReference type="Gene3D" id="3.30.420.10">
    <property type="entry name" value="Ribonuclease H-like superfamily/Ribonuclease H"/>
    <property type="match status" value="1"/>
</dbReference>
<keyword evidence="2" id="KW-0269">Exonuclease</keyword>
<dbReference type="InterPro" id="IPR036397">
    <property type="entry name" value="RNaseH_sf"/>
</dbReference>
<gene>
    <name evidence="2" type="ORF">SAMN05421844_107146</name>
</gene>
<dbReference type="Pfam" id="PF00929">
    <property type="entry name" value="RNase_T"/>
    <property type="match status" value="1"/>
</dbReference>
<sequence>MTLTVTSIEVATPPADRLAFLRAEQKSLKKEEEAVRSGLLSDRESRVGTTHYAIVSDRQRKAVDWQGLARSFQPTEAQIEAFTSTSDYQQIDLVDVPRVADVLALLDSPLLVLDSETTGFSPIHDRIVSLAALPGRLVDGAFVPGNSARWVFNPGKPCHPSATAVHGMSDDYLSTLAAINQIDGLAISRVLSDCVIVAHNAPFDIGFVDAALDRLGIGRPAVPVIDTRILAKIIWPGEKATLDAMSERLGVDRSERADGLHDALGDCQLLARCLPALRDLLQERV</sequence>
<evidence type="ECO:0000313" key="3">
    <source>
        <dbReference type="Proteomes" id="UP000199468"/>
    </source>
</evidence>